<evidence type="ECO:0000313" key="6">
    <source>
        <dbReference type="EMBL" id="MCP9612737.1"/>
    </source>
</evidence>
<dbReference type="InterPro" id="IPR002033">
    <property type="entry name" value="TatC"/>
</dbReference>
<feature type="transmembrane region" description="Helical" evidence="5">
    <location>
        <begin position="136"/>
        <end position="158"/>
    </location>
</feature>
<keyword evidence="7" id="KW-1185">Reference proteome</keyword>
<feature type="transmembrane region" description="Helical" evidence="5">
    <location>
        <begin position="16"/>
        <end position="35"/>
    </location>
</feature>
<gene>
    <name evidence="5 6" type="primary">tatC</name>
    <name evidence="6" type="ORF">NMU02_11605</name>
</gene>
<evidence type="ECO:0000313" key="7">
    <source>
        <dbReference type="Proteomes" id="UP001205603"/>
    </source>
</evidence>
<comment type="caution">
    <text evidence="6">The sequence shown here is derived from an EMBL/GenBank/DDBJ whole genome shotgun (WGS) entry which is preliminary data.</text>
</comment>
<feature type="transmembrane region" description="Helical" evidence="5">
    <location>
        <begin position="213"/>
        <end position="229"/>
    </location>
</feature>
<evidence type="ECO:0000256" key="4">
    <source>
        <dbReference type="ARBA" id="ARBA00023136"/>
    </source>
</evidence>
<comment type="subcellular location">
    <subcellularLocation>
        <location evidence="5">Cell membrane</location>
        <topology evidence="5">Multi-pass membrane protein</topology>
    </subcellularLocation>
    <subcellularLocation>
        <location evidence="1">Membrane</location>
        <topology evidence="1">Multi-pass membrane protein</topology>
    </subcellularLocation>
</comment>
<feature type="transmembrane region" description="Helical" evidence="5">
    <location>
        <begin position="178"/>
        <end position="201"/>
    </location>
</feature>
<dbReference type="EMBL" id="JANDHW010000013">
    <property type="protein sequence ID" value="MCP9612737.1"/>
    <property type="molecule type" value="Genomic_DNA"/>
</dbReference>
<keyword evidence="5" id="KW-1003">Cell membrane</keyword>
<reference evidence="6 7" key="1">
    <citation type="submission" date="2022-07" db="EMBL/GenBank/DDBJ databases">
        <title>Fecal culturing of patients with breast cancer.</title>
        <authorList>
            <person name="Teng N.M.Y."/>
            <person name="Kiu R."/>
            <person name="Evans R."/>
            <person name="Baker D.J."/>
            <person name="Zenner C."/>
            <person name="Robinson S.D."/>
            <person name="Hall L.J."/>
        </authorList>
    </citation>
    <scope>NUCLEOTIDE SEQUENCE [LARGE SCALE GENOMIC DNA]</scope>
    <source>
        <strain evidence="6 7">LH1063</strain>
    </source>
</reference>
<comment type="caution">
    <text evidence="5">Lacks conserved residue(s) required for the propagation of feature annotation.</text>
</comment>
<evidence type="ECO:0000256" key="2">
    <source>
        <dbReference type="ARBA" id="ARBA00022692"/>
    </source>
</evidence>
<comment type="similarity">
    <text evidence="5">Belongs to the TatC family.</text>
</comment>
<protein>
    <recommendedName>
        <fullName evidence="5">Sec-independent protein translocase protein TatC</fullName>
    </recommendedName>
</protein>
<dbReference type="Proteomes" id="UP001205603">
    <property type="component" value="Unassembled WGS sequence"/>
</dbReference>
<proteinExistence type="inferred from homology"/>
<keyword evidence="2 5" id="KW-0812">Transmembrane</keyword>
<dbReference type="Pfam" id="PF00902">
    <property type="entry name" value="TatC"/>
    <property type="match status" value="1"/>
</dbReference>
<comment type="function">
    <text evidence="5">Part of the twin-arginine translocation (Tat) system that transports large folded proteins containing a characteristic twin-arginine motif in their signal peptide across membranes.</text>
</comment>
<keyword evidence="5" id="KW-0653">Protein transport</keyword>
<sequence>MLEMGFWDHVEALRKVILRALIIVAILSGVFFAYMTELFDSVILAPCYSDFILYKWICGLSRYISFIPDFCSDDFEVHLINIQLASQFFIHMSTSFWLGVVFAFPFIIFQIWKFVSPALYENEKRNARFAFLAGNTMFFIGVAVGYLLVFPLTLRFLAGYHISDLIPNQISLDSYMGNFLTMIFIMGLVFELPLLCWLLSAIGLLHRSFFSKYRRYAIVGLLVLAAVITPSGDPFTLMVVFLPIYLLYEISALFVKKDEPEEEELLEDVN</sequence>
<dbReference type="NCBIfam" id="TIGR00945">
    <property type="entry name" value="tatC"/>
    <property type="match status" value="1"/>
</dbReference>
<keyword evidence="4 5" id="KW-0472">Membrane</keyword>
<comment type="subunit">
    <text evidence="5">Forms a complex with TatA.</text>
</comment>
<accession>A0ABT1MJD2</accession>
<keyword evidence="5" id="KW-0813">Transport</keyword>
<evidence type="ECO:0000256" key="3">
    <source>
        <dbReference type="ARBA" id="ARBA00022989"/>
    </source>
</evidence>
<dbReference type="HAMAP" id="MF_00902">
    <property type="entry name" value="TatC"/>
    <property type="match status" value="1"/>
</dbReference>
<dbReference type="RefSeq" id="WP_255028087.1">
    <property type="nucleotide sequence ID" value="NZ_JANDHW010000013.1"/>
</dbReference>
<dbReference type="PANTHER" id="PTHR30371">
    <property type="entry name" value="SEC-INDEPENDENT PROTEIN TRANSLOCASE PROTEIN TATC"/>
    <property type="match status" value="1"/>
</dbReference>
<feature type="transmembrane region" description="Helical" evidence="5">
    <location>
        <begin position="96"/>
        <end position="115"/>
    </location>
</feature>
<evidence type="ECO:0000256" key="1">
    <source>
        <dbReference type="ARBA" id="ARBA00004141"/>
    </source>
</evidence>
<organism evidence="6 7">
    <name type="scientific">Coprobacter tertius</name>
    <dbReference type="NCBI Taxonomy" id="2944915"/>
    <lineage>
        <taxon>Bacteria</taxon>
        <taxon>Pseudomonadati</taxon>
        <taxon>Bacteroidota</taxon>
        <taxon>Bacteroidia</taxon>
        <taxon>Bacteroidales</taxon>
        <taxon>Barnesiellaceae</taxon>
        <taxon>Coprobacter</taxon>
    </lineage>
</organism>
<dbReference type="PRINTS" id="PR01840">
    <property type="entry name" value="TATCFAMILY"/>
</dbReference>
<evidence type="ECO:0000256" key="5">
    <source>
        <dbReference type="HAMAP-Rule" id="MF_00902"/>
    </source>
</evidence>
<dbReference type="PANTHER" id="PTHR30371:SF0">
    <property type="entry name" value="SEC-INDEPENDENT PROTEIN TRANSLOCASE PROTEIN TATC, CHLOROPLASTIC-RELATED"/>
    <property type="match status" value="1"/>
</dbReference>
<keyword evidence="3 5" id="KW-1133">Transmembrane helix</keyword>
<keyword evidence="5" id="KW-0811">Translocation</keyword>
<name>A0ABT1MJD2_9BACT</name>